<dbReference type="InterPro" id="IPR001279">
    <property type="entry name" value="Metallo-B-lactamas"/>
</dbReference>
<protein>
    <recommendedName>
        <fullName evidence="1">Metallo-beta-lactamase domain-containing protein</fullName>
    </recommendedName>
</protein>
<dbReference type="Pfam" id="PF12706">
    <property type="entry name" value="Lactamase_B_2"/>
    <property type="match status" value="1"/>
</dbReference>
<dbReference type="EMBL" id="VSSQ01076996">
    <property type="protein sequence ID" value="MPN27197.1"/>
    <property type="molecule type" value="Genomic_DNA"/>
</dbReference>
<dbReference type="PANTHER" id="PTHR15032:SF4">
    <property type="entry name" value="N-ACYL-PHOSPHATIDYLETHANOLAMINE-HYDROLYZING PHOSPHOLIPASE D"/>
    <property type="match status" value="1"/>
</dbReference>
<organism evidence="2">
    <name type="scientific">bioreactor metagenome</name>
    <dbReference type="NCBI Taxonomy" id="1076179"/>
    <lineage>
        <taxon>unclassified sequences</taxon>
        <taxon>metagenomes</taxon>
        <taxon>ecological metagenomes</taxon>
    </lineage>
</organism>
<feature type="domain" description="Metallo-beta-lactamase" evidence="1">
    <location>
        <begin position="2"/>
        <end position="70"/>
    </location>
</feature>
<dbReference type="AlphaFoldDB" id="A0A645GJW9"/>
<dbReference type="SUPFAM" id="SSF56281">
    <property type="entry name" value="Metallo-hydrolase/oxidoreductase"/>
    <property type="match status" value="1"/>
</dbReference>
<sequence>METPNQRIYIGGDSGYGDHFKQIGEKYGRIDLAILENGQYNKDWKYIHFLPGQNIQAMKDLNAKRMIPVHNSKFSLAPHPWFEPLQKMAELNTDDLRILYPKIGEKVDWMDDVKVYEKWWQDF</sequence>
<proteinExistence type="predicted"/>
<dbReference type="GO" id="GO:0005737">
    <property type="term" value="C:cytoplasm"/>
    <property type="evidence" value="ECO:0007669"/>
    <property type="project" value="TreeGrafter"/>
</dbReference>
<gene>
    <name evidence="2" type="ORF">SDC9_174624</name>
</gene>
<name>A0A645GJW9_9ZZZZ</name>
<accession>A0A645GJW9</accession>
<dbReference type="InterPro" id="IPR036866">
    <property type="entry name" value="RibonucZ/Hydroxyglut_hydro"/>
</dbReference>
<reference evidence="2" key="1">
    <citation type="submission" date="2019-08" db="EMBL/GenBank/DDBJ databases">
        <authorList>
            <person name="Kucharzyk K."/>
            <person name="Murdoch R.W."/>
            <person name="Higgins S."/>
            <person name="Loffler F."/>
        </authorList>
    </citation>
    <scope>NUCLEOTIDE SEQUENCE</scope>
</reference>
<evidence type="ECO:0000313" key="2">
    <source>
        <dbReference type="EMBL" id="MPN27197.1"/>
    </source>
</evidence>
<evidence type="ECO:0000259" key="1">
    <source>
        <dbReference type="Pfam" id="PF12706"/>
    </source>
</evidence>
<dbReference type="PANTHER" id="PTHR15032">
    <property type="entry name" value="N-ACYL-PHOSPHATIDYLETHANOLAMINE-HYDROLYZING PHOSPHOLIPASE D"/>
    <property type="match status" value="1"/>
</dbReference>
<dbReference type="Gene3D" id="3.60.15.10">
    <property type="entry name" value="Ribonuclease Z/Hydroxyacylglutathione hydrolase-like"/>
    <property type="match status" value="1"/>
</dbReference>
<comment type="caution">
    <text evidence="2">The sequence shown here is derived from an EMBL/GenBank/DDBJ whole genome shotgun (WGS) entry which is preliminary data.</text>
</comment>